<reference evidence="1" key="1">
    <citation type="submission" date="2020-10" db="EMBL/GenBank/DDBJ databases">
        <authorList>
            <person name="Gilroy R."/>
        </authorList>
    </citation>
    <scope>NUCLEOTIDE SEQUENCE</scope>
    <source>
        <strain evidence="1">CHK178-757</strain>
    </source>
</reference>
<organism evidence="1 2">
    <name type="scientific">Candidatus Scybalocola faecigallinarum</name>
    <dbReference type="NCBI Taxonomy" id="2840941"/>
    <lineage>
        <taxon>Bacteria</taxon>
        <taxon>Bacillati</taxon>
        <taxon>Bacillota</taxon>
        <taxon>Clostridia</taxon>
        <taxon>Lachnospirales</taxon>
        <taxon>Lachnospiraceae</taxon>
        <taxon>Lachnospiraceae incertae sedis</taxon>
        <taxon>Candidatus Scybalocola (ex Gilroy et al. 2021)</taxon>
    </lineage>
</organism>
<reference evidence="1" key="2">
    <citation type="journal article" date="2021" name="PeerJ">
        <title>Extensive microbial diversity within the chicken gut microbiome revealed by metagenomics and culture.</title>
        <authorList>
            <person name="Gilroy R."/>
            <person name="Ravi A."/>
            <person name="Getino M."/>
            <person name="Pursley I."/>
            <person name="Horton D.L."/>
            <person name="Alikhan N.F."/>
            <person name="Baker D."/>
            <person name="Gharbi K."/>
            <person name="Hall N."/>
            <person name="Watson M."/>
            <person name="Adriaenssens E.M."/>
            <person name="Foster-Nyarko E."/>
            <person name="Jarju S."/>
            <person name="Secka A."/>
            <person name="Antonio M."/>
            <person name="Oren A."/>
            <person name="Chaudhuri R.R."/>
            <person name="La Ragione R."/>
            <person name="Hildebrand F."/>
            <person name="Pallen M.J."/>
        </authorList>
    </citation>
    <scope>NUCLEOTIDE SEQUENCE</scope>
    <source>
        <strain evidence="1">CHK178-757</strain>
    </source>
</reference>
<accession>A0A9D1F5I0</accession>
<gene>
    <name evidence="1" type="ORF">IAB46_09965</name>
</gene>
<dbReference type="EMBL" id="DVIT01000036">
    <property type="protein sequence ID" value="HIS47854.1"/>
    <property type="molecule type" value="Genomic_DNA"/>
</dbReference>
<protein>
    <submittedName>
        <fullName evidence="1">Uncharacterized protein</fullName>
    </submittedName>
</protein>
<comment type="caution">
    <text evidence="1">The sequence shown here is derived from an EMBL/GenBank/DDBJ whole genome shotgun (WGS) entry which is preliminary data.</text>
</comment>
<dbReference type="Proteomes" id="UP000823927">
    <property type="component" value="Unassembled WGS sequence"/>
</dbReference>
<proteinExistence type="predicted"/>
<evidence type="ECO:0000313" key="2">
    <source>
        <dbReference type="Proteomes" id="UP000823927"/>
    </source>
</evidence>
<name>A0A9D1F5I0_9FIRM</name>
<evidence type="ECO:0000313" key="1">
    <source>
        <dbReference type="EMBL" id="HIS47854.1"/>
    </source>
</evidence>
<dbReference type="AlphaFoldDB" id="A0A9D1F5I0"/>
<sequence>MNGKAWIIIKLSVSPPAAGKFLFSIEPCCNKEAPMDQACLNPWVLLYCNTAKAAASASELAWLKEILMILQQKRQVKAMDAGVSYHSWDFDENLIWKRGNANEQRNFYEASFSTGIQGCEKYTQCNECRGHCFHPV</sequence>